<dbReference type="RefSeq" id="WP_279246274.1">
    <property type="nucleotide sequence ID" value="NZ_SHNN01000003.1"/>
</dbReference>
<name>A0ABT3TJS2_9GAMM</name>
<evidence type="ECO:0008006" key="3">
    <source>
        <dbReference type="Google" id="ProtNLM"/>
    </source>
</evidence>
<keyword evidence="2" id="KW-1185">Reference proteome</keyword>
<dbReference type="Proteomes" id="UP001143362">
    <property type="component" value="Unassembled WGS sequence"/>
</dbReference>
<sequence>MTEIEATQQARDELRSAWDDLIGELQSARNAIDDPAYFPPSASPRVLAEGYRYLAGFVHHGIERAFHEDVNFPAFRNALSIFNKSTIDNSDAIYFYAAIDGRQRYLIKGNAGDFSHWRGEPRSAGGGKAPQYLIFESASGPMAGDTGNLAELMPGFRTGFGTLDSSRLQVAGNGDFEVLLAPERPQSYEGNFICTSKPPRGDAEDDEPRYADYVSGRQLFYDWENEDPIHLSITPLDNIGEHPPAQTPEQSAAQLRRMGAVVRGQMHFWLNFYDKVLNCNGSHENVNNSPYFMPVNAYNTPNAASADTGGGMSTNIYAGGIFELEPDEALYVEASFSGDPIYSSMHLGNLWGESPDYANHQSSLNLAQMHMGDDSIQRWVVAHRDPGVQNWIDTTGLPSGYLSHRWAYPELPPKADWPTISCRKVAFADIQDCFPDDMPVLTLEQRRQVIGVRQAHVQRRFRVF</sequence>
<organism evidence="1 2">
    <name type="scientific">Candidatus Litorirhabdus singularis</name>
    <dbReference type="NCBI Taxonomy" id="2518993"/>
    <lineage>
        <taxon>Bacteria</taxon>
        <taxon>Pseudomonadati</taxon>
        <taxon>Pseudomonadota</taxon>
        <taxon>Gammaproteobacteria</taxon>
        <taxon>Cellvibrionales</taxon>
        <taxon>Halieaceae</taxon>
        <taxon>Candidatus Litorirhabdus</taxon>
    </lineage>
</organism>
<gene>
    <name evidence="1" type="ORF">EYC98_15410</name>
</gene>
<protein>
    <recommendedName>
        <fullName evidence="3">DUF1214 domain-containing protein</fullName>
    </recommendedName>
</protein>
<dbReference type="EMBL" id="SHNN01000003">
    <property type="protein sequence ID" value="MCX2982249.1"/>
    <property type="molecule type" value="Genomic_DNA"/>
</dbReference>
<evidence type="ECO:0000313" key="2">
    <source>
        <dbReference type="Proteomes" id="UP001143362"/>
    </source>
</evidence>
<reference evidence="1" key="1">
    <citation type="submission" date="2019-02" db="EMBL/GenBank/DDBJ databases">
        <authorList>
            <person name="Li S.-H."/>
        </authorList>
    </citation>
    <scope>NUCLEOTIDE SEQUENCE</scope>
    <source>
        <strain evidence="1">IMCC14734</strain>
    </source>
</reference>
<accession>A0ABT3TJS2</accession>
<comment type="caution">
    <text evidence="1">The sequence shown here is derived from an EMBL/GenBank/DDBJ whole genome shotgun (WGS) entry which is preliminary data.</text>
</comment>
<proteinExistence type="predicted"/>
<evidence type="ECO:0000313" key="1">
    <source>
        <dbReference type="EMBL" id="MCX2982249.1"/>
    </source>
</evidence>